<name>A0ABD0L0D3_9CAEN</name>
<feature type="compositionally biased region" description="Polar residues" evidence="6">
    <location>
        <begin position="684"/>
        <end position="700"/>
    </location>
</feature>
<evidence type="ECO:0000313" key="9">
    <source>
        <dbReference type="Proteomes" id="UP001519460"/>
    </source>
</evidence>
<feature type="compositionally biased region" description="Basic and acidic residues" evidence="6">
    <location>
        <begin position="819"/>
        <end position="833"/>
    </location>
</feature>
<feature type="region of interest" description="Disordered" evidence="6">
    <location>
        <begin position="561"/>
        <end position="751"/>
    </location>
</feature>
<dbReference type="PANTHER" id="PTHR47971:SF20">
    <property type="entry name" value="KINESIN-LIKE PROTEIN KIF24"/>
    <property type="match status" value="1"/>
</dbReference>
<dbReference type="SUPFAM" id="SSF52540">
    <property type="entry name" value="P-loop containing nucleoside triphosphate hydrolases"/>
    <property type="match status" value="1"/>
</dbReference>
<evidence type="ECO:0000256" key="1">
    <source>
        <dbReference type="ARBA" id="ARBA00004245"/>
    </source>
</evidence>
<feature type="compositionally biased region" description="Basic and acidic residues" evidence="6">
    <location>
        <begin position="454"/>
        <end position="477"/>
    </location>
</feature>
<organism evidence="8 9">
    <name type="scientific">Batillaria attramentaria</name>
    <dbReference type="NCBI Taxonomy" id="370345"/>
    <lineage>
        <taxon>Eukaryota</taxon>
        <taxon>Metazoa</taxon>
        <taxon>Spiralia</taxon>
        <taxon>Lophotrochozoa</taxon>
        <taxon>Mollusca</taxon>
        <taxon>Gastropoda</taxon>
        <taxon>Caenogastropoda</taxon>
        <taxon>Sorbeoconcha</taxon>
        <taxon>Cerithioidea</taxon>
        <taxon>Batillariidae</taxon>
        <taxon>Batillaria</taxon>
    </lineage>
</organism>
<dbReference type="InterPro" id="IPR036961">
    <property type="entry name" value="Kinesin_motor_dom_sf"/>
</dbReference>
<dbReference type="GO" id="GO:0005856">
    <property type="term" value="C:cytoskeleton"/>
    <property type="evidence" value="ECO:0007669"/>
    <property type="project" value="UniProtKB-SubCell"/>
</dbReference>
<keyword evidence="9" id="KW-1185">Reference proteome</keyword>
<feature type="region of interest" description="Disordered" evidence="6">
    <location>
        <begin position="454"/>
        <end position="484"/>
    </location>
</feature>
<dbReference type="PANTHER" id="PTHR47971">
    <property type="entry name" value="KINESIN-RELATED PROTEIN 6"/>
    <property type="match status" value="1"/>
</dbReference>
<feature type="domain" description="Kinesin motor" evidence="7">
    <location>
        <begin position="238"/>
        <end position="457"/>
    </location>
</feature>
<accession>A0ABD0L0D3</accession>
<feature type="compositionally biased region" description="Polar residues" evidence="6">
    <location>
        <begin position="85"/>
        <end position="106"/>
    </location>
</feature>
<feature type="region of interest" description="Disordered" evidence="6">
    <location>
        <begin position="1140"/>
        <end position="1174"/>
    </location>
</feature>
<feature type="compositionally biased region" description="Low complexity" evidence="6">
    <location>
        <begin position="1152"/>
        <end position="1166"/>
    </location>
</feature>
<feature type="compositionally biased region" description="Low complexity" evidence="6">
    <location>
        <begin position="737"/>
        <end position="749"/>
    </location>
</feature>
<dbReference type="InterPro" id="IPR027417">
    <property type="entry name" value="P-loop_NTPase"/>
</dbReference>
<dbReference type="InterPro" id="IPR027640">
    <property type="entry name" value="Kinesin-like_fam"/>
</dbReference>
<comment type="similarity">
    <text evidence="5">Belongs to the TRAFAC class myosin-kinesin ATPase superfamily. Kinesin family.</text>
</comment>
<dbReference type="InterPro" id="IPR001660">
    <property type="entry name" value="SAM"/>
</dbReference>
<feature type="region of interest" description="Disordered" evidence="6">
    <location>
        <begin position="79"/>
        <end position="127"/>
    </location>
</feature>
<evidence type="ECO:0000256" key="6">
    <source>
        <dbReference type="SAM" id="MobiDB-lite"/>
    </source>
</evidence>
<feature type="region of interest" description="Disordered" evidence="6">
    <location>
        <begin position="892"/>
        <end position="960"/>
    </location>
</feature>
<dbReference type="AlphaFoldDB" id="A0ABD0L0D3"/>
<dbReference type="Pfam" id="PF00225">
    <property type="entry name" value="Kinesin"/>
    <property type="match status" value="1"/>
</dbReference>
<keyword evidence="5" id="KW-0505">Motor protein</keyword>
<dbReference type="InterPro" id="IPR013761">
    <property type="entry name" value="SAM/pointed_sf"/>
</dbReference>
<dbReference type="PROSITE" id="PS00411">
    <property type="entry name" value="KINESIN_MOTOR_1"/>
    <property type="match status" value="1"/>
</dbReference>
<dbReference type="Gene3D" id="1.10.150.50">
    <property type="entry name" value="Transcription Factor, Ets-1"/>
    <property type="match status" value="1"/>
</dbReference>
<keyword evidence="3 5" id="KW-0067">ATP-binding</keyword>
<keyword evidence="2 5" id="KW-0547">Nucleotide-binding</keyword>
<evidence type="ECO:0000256" key="5">
    <source>
        <dbReference type="PROSITE-ProRule" id="PRU00283"/>
    </source>
</evidence>
<gene>
    <name evidence="8" type="ORF">BaRGS_00016246</name>
</gene>
<feature type="region of interest" description="Disordered" evidence="6">
    <location>
        <begin position="811"/>
        <end position="836"/>
    </location>
</feature>
<dbReference type="Pfam" id="PF07647">
    <property type="entry name" value="SAM_2"/>
    <property type="match status" value="1"/>
</dbReference>
<reference evidence="8 9" key="1">
    <citation type="journal article" date="2023" name="Sci. Data">
        <title>Genome assembly of the Korean intertidal mud-creeper Batillaria attramentaria.</title>
        <authorList>
            <person name="Patra A.K."/>
            <person name="Ho P.T."/>
            <person name="Jun S."/>
            <person name="Lee S.J."/>
            <person name="Kim Y."/>
            <person name="Won Y.J."/>
        </authorList>
    </citation>
    <scope>NUCLEOTIDE SEQUENCE [LARGE SCALE GENOMIC DNA]</scope>
    <source>
        <strain evidence="8">Wonlab-2016</strain>
    </source>
</reference>
<feature type="binding site" evidence="5">
    <location>
        <begin position="328"/>
        <end position="335"/>
    </location>
    <ligand>
        <name>ATP</name>
        <dbReference type="ChEBI" id="CHEBI:30616"/>
    </ligand>
</feature>
<feature type="compositionally biased region" description="Low complexity" evidence="6">
    <location>
        <begin position="632"/>
        <end position="662"/>
    </location>
</feature>
<evidence type="ECO:0000256" key="4">
    <source>
        <dbReference type="ARBA" id="ARBA00023212"/>
    </source>
</evidence>
<dbReference type="InterPro" id="IPR001752">
    <property type="entry name" value="Kinesin_motor_dom"/>
</dbReference>
<feature type="compositionally biased region" description="Low complexity" evidence="6">
    <location>
        <begin position="596"/>
        <end position="623"/>
    </location>
</feature>
<dbReference type="EMBL" id="JACVVK020000102">
    <property type="protein sequence ID" value="KAK7492580.1"/>
    <property type="molecule type" value="Genomic_DNA"/>
</dbReference>
<dbReference type="Gene3D" id="3.40.850.10">
    <property type="entry name" value="Kinesin motor domain"/>
    <property type="match status" value="1"/>
</dbReference>
<evidence type="ECO:0000313" key="8">
    <source>
        <dbReference type="EMBL" id="KAK7492580.1"/>
    </source>
</evidence>
<keyword evidence="4" id="KW-0963">Cytoplasm</keyword>
<dbReference type="Proteomes" id="UP001519460">
    <property type="component" value="Unassembled WGS sequence"/>
</dbReference>
<dbReference type="InterPro" id="IPR019821">
    <property type="entry name" value="Kinesin_motor_CS"/>
</dbReference>
<sequence>MGTLYDCLREARLEKYYPAFRANGITRSESLANLTMPEFCAMGITGSEDRRRLVELVNIIKSVHRGNLGGVAGAVHAVQQRKRQPSPSTLRHAQGTSSPSGHSATQSDKKVPRRHTQSPAEGAVGGMRLEVTRDVSVNVRERVPNFSAQSYLDMLEFMSDSSLSDGGEFLSQSSDSEPVQVSRVASTPMPTFSHKVPKKTAPAERIKKTKGYNYGVPSNRDSVKSRVRSSSRLTKEERIRVCVRKRPLSRREIRASEQDIVTAESTNTVVVKEPKVAVDLTAFTLKHEFMFDEVFHENCSNDDVYIRAARPLISTVFQGSNATFFAYGQTGAGKTHTMMGGNEVPGLYQLAAQDVFGIIESGQHGDDLHVWVSFFEIYCGQLFDLLNRRNRLVAREDASHQVVLDYGNSVRSRGISGVNPDSSRSHALLQLEIRRSDDTKLGKISFIDLAGSERASDMPDARPTDPHRGVKELRRDSGQSPATSASIGQAMNLLMNIPITAPSIFHPSNVLSTSTPVRPHPARSNHPPSSAGDVTFDPSETPIRGHHVHSKPVPKALFRVQQSAQRPQPGRGQSEGRKIGDERGQPSTGKSGKAGKGQSSGEDTQAGAKATSKTSATASTGAKVQSKNSHPAVSRQSSGSSQASVSRQSSISPTPGSKPSKAGGKKVTGTMIPGVDILAAGDSPASQTQAERQRDTNTGGVSKIPRASKTASGPLTDSFDDELLFAGPPESDQGAQGVVTSGVSSGTGTALTKPSVVSSLAGTVLNKPNKHLANVQQMMLPAVQTAHSSDLTSIAQRSPLRNGAEKTMEIQGTKGLSHVQKDPSKHSPREVDGAKGATGILGEVTPAVMLNQLSAHVDARDTGDGSTVDTFSARGCVGKVNSPHVGMEINHTATSASPRVPEVSPRSLGSLSDRQHTRSGSGRQHTNLQPSGPSSDPLMSSLSAPGGDLPSQQSAVSSAAHNKDLAGVKTDLTDSKAFPPVSLPFSAVTALASSKTVAASAALVTEKLWSGAVFSPIHPQPVSTTGTSMVSAGAMRGTIVQPKPVTGIPHTSTTSCATVATSAHFSTAERDQARVALVAAHEDQLASITSLCKQEMKLLLSAKKSAQRSFDDYIHRVSSVLTQKMSAMQLLQSQIQDYQKRYTGGPHHPPQSAAAAAASGASVSDSDTNSLTHA</sequence>
<evidence type="ECO:0000256" key="2">
    <source>
        <dbReference type="ARBA" id="ARBA00022741"/>
    </source>
</evidence>
<feature type="region of interest" description="Disordered" evidence="6">
    <location>
        <begin position="510"/>
        <end position="549"/>
    </location>
</feature>
<protein>
    <recommendedName>
        <fullName evidence="7">Kinesin motor domain-containing protein</fullName>
    </recommendedName>
</protein>
<dbReference type="GO" id="GO:0005524">
    <property type="term" value="F:ATP binding"/>
    <property type="evidence" value="ECO:0007669"/>
    <property type="project" value="UniProtKB-UniRule"/>
</dbReference>
<evidence type="ECO:0000259" key="7">
    <source>
        <dbReference type="PROSITE" id="PS50067"/>
    </source>
</evidence>
<feature type="compositionally biased region" description="Basic and acidic residues" evidence="6">
    <location>
        <begin position="574"/>
        <end position="584"/>
    </location>
</feature>
<keyword evidence="4" id="KW-0206">Cytoskeleton</keyword>
<dbReference type="PRINTS" id="PR00380">
    <property type="entry name" value="KINESINHEAVY"/>
</dbReference>
<dbReference type="SUPFAM" id="SSF47769">
    <property type="entry name" value="SAM/Pointed domain"/>
    <property type="match status" value="1"/>
</dbReference>
<feature type="compositionally biased region" description="Polar residues" evidence="6">
    <location>
        <begin position="907"/>
        <end position="943"/>
    </location>
</feature>
<feature type="compositionally biased region" description="Polar residues" evidence="6">
    <location>
        <begin position="950"/>
        <end position="960"/>
    </location>
</feature>
<feature type="region of interest" description="Disordered" evidence="6">
    <location>
        <begin position="211"/>
        <end position="230"/>
    </location>
</feature>
<dbReference type="PROSITE" id="PS50067">
    <property type="entry name" value="KINESIN_MOTOR_2"/>
    <property type="match status" value="1"/>
</dbReference>
<evidence type="ECO:0000256" key="3">
    <source>
        <dbReference type="ARBA" id="ARBA00022840"/>
    </source>
</evidence>
<dbReference type="GO" id="GO:0003774">
    <property type="term" value="F:cytoskeletal motor activity"/>
    <property type="evidence" value="ECO:0007669"/>
    <property type="project" value="UniProtKB-UniRule"/>
</dbReference>
<dbReference type="SMART" id="SM00129">
    <property type="entry name" value="KISc"/>
    <property type="match status" value="1"/>
</dbReference>
<comment type="caution">
    <text evidence="8">The sequence shown here is derived from an EMBL/GenBank/DDBJ whole genome shotgun (WGS) entry which is preliminary data.</text>
</comment>
<proteinExistence type="inferred from homology"/>
<comment type="subcellular location">
    <subcellularLocation>
        <location evidence="1">Cytoplasm</location>
        <location evidence="1">Cytoskeleton</location>
    </subcellularLocation>
</comment>